<dbReference type="OrthoDB" id="3193769at2"/>
<evidence type="ECO:0000256" key="1">
    <source>
        <dbReference type="SAM" id="MobiDB-lite"/>
    </source>
</evidence>
<dbReference type="Pfam" id="PF22483">
    <property type="entry name" value="Mu-transpos_C_2"/>
    <property type="match status" value="1"/>
</dbReference>
<dbReference type="EMBL" id="CP002405">
    <property type="protein sequence ID" value="ADU24211.1"/>
    <property type="molecule type" value="Genomic_DNA"/>
</dbReference>
<dbReference type="InterPro" id="IPR012337">
    <property type="entry name" value="RNaseH-like_sf"/>
</dbReference>
<gene>
    <name evidence="3" type="ordered locus">Rumal_3777</name>
</gene>
<protein>
    <submittedName>
        <fullName evidence="3">Integrase catalytic region</fullName>
    </submittedName>
</protein>
<dbReference type="HOGENOM" id="CLU_020626_11_0_9"/>
<dbReference type="Proteomes" id="UP000006919">
    <property type="component" value="Plasmid pRUMAL02"/>
</dbReference>
<reference evidence="4" key="1">
    <citation type="journal article" date="2011" name="J. Bacteriol.">
        <title>Complete genome of the cellulolytic ruminal bacterium Ruminococcus albus 7.</title>
        <authorList>
            <person name="Suen G."/>
            <person name="Stevenson D.M."/>
            <person name="Bruce D.C."/>
            <person name="Chertkov O."/>
            <person name="Copeland A."/>
            <person name="Cheng J.F."/>
            <person name="Detter C."/>
            <person name="Detter J.C."/>
            <person name="Goodwin L.A."/>
            <person name="Han C.S."/>
            <person name="Hauser L.J."/>
            <person name="Ivanova N.N."/>
            <person name="Kyrpides N.C."/>
            <person name="Land M.L."/>
            <person name="Lapidus A."/>
            <person name="Lucas S."/>
            <person name="Ovchinnikova G."/>
            <person name="Pitluck S."/>
            <person name="Tapia R."/>
            <person name="Woyke T."/>
            <person name="Boyum J."/>
            <person name="Mead D."/>
            <person name="Weimer P.J."/>
        </authorList>
    </citation>
    <scope>NUCLEOTIDE SEQUENCE [LARGE SCALE GENOMIC DNA]</scope>
    <source>
        <strain evidence="4">ATCC 27210 / DSM 20455 / JCM 14654 / NCDO 2250 / 7</strain>
        <plasmid evidence="4">pRUMAL02</plasmid>
    </source>
</reference>
<dbReference type="PROSITE" id="PS50994">
    <property type="entry name" value="INTEGRASE"/>
    <property type="match status" value="1"/>
</dbReference>
<keyword evidence="3" id="KW-0614">Plasmid</keyword>
<dbReference type="RefSeq" id="WP_013483756.1">
    <property type="nucleotide sequence ID" value="NC_014825.1"/>
</dbReference>
<evidence type="ECO:0000259" key="2">
    <source>
        <dbReference type="PROSITE" id="PS50994"/>
    </source>
</evidence>
<accession>E6UKL5</accession>
<name>E6UKL5_RUMA7</name>
<dbReference type="KEGG" id="ral:Rumal_3777"/>
<evidence type="ECO:0000313" key="4">
    <source>
        <dbReference type="Proteomes" id="UP000006919"/>
    </source>
</evidence>
<geneLocation type="plasmid" evidence="3 4">
    <name>pRUMAL02</name>
</geneLocation>
<organism evidence="3 4">
    <name type="scientific">Ruminococcus albus (strain ATCC 27210 / DSM 20455 / JCM 14654 / NCDO 2250 / 7)</name>
    <dbReference type="NCBI Taxonomy" id="697329"/>
    <lineage>
        <taxon>Bacteria</taxon>
        <taxon>Bacillati</taxon>
        <taxon>Bacillota</taxon>
        <taxon>Clostridia</taxon>
        <taxon>Eubacteriales</taxon>
        <taxon>Oscillospiraceae</taxon>
        <taxon>Ruminococcus</taxon>
    </lineage>
</organism>
<feature type="domain" description="Integrase catalytic" evidence="2">
    <location>
        <begin position="132"/>
        <end position="326"/>
    </location>
</feature>
<evidence type="ECO:0000313" key="3">
    <source>
        <dbReference type="EMBL" id="ADU24211.1"/>
    </source>
</evidence>
<sequence length="519" mass="59271">MADKINVKLVLELRQANMSQRAIAASRHISTKSVAAVWKRADALGVSYADVADKSDDEVYLLFFPDKFRKETVYAPVNYEYVHGELKKTGVTLKLLWHEYKDSAKDGVPVGYTKFCDDYAKYVEQNNLTNHLTHKPGVVCEVDWSGKTMRLNDPEEGKTHPVYLFVAALPYSQLAYVEPCLNMNEQTWINCNIHMFEYFGGVTLRIVCDNLKTGVITHPHEGDIVLNQCYEDFSNHYCTAIMPAGVKKPKQKASVEGTVGKIATAIIARLRNNEYTSIHDLKTDVAAALEDFNNKPFQKREGSRREVFEANERITLRPLPAFPYEYAVWEYGRVIGADFHVTYQTCKYSVPYRFVGKTVDLKITDSMIEIYCGHERISSHKRFPSYVRNRYDTYPEDIPERFQKTEWNELTIRQWAASIGKLTLAVIDRIFKSYRTSEQGINPAMSVLKLSKKYSSERLETACELALEHVSVPRYSHLRAILAAGQDMEYKESKKQENESSPAGFVRGAAYYGGDDHAE</sequence>
<dbReference type="SUPFAM" id="SSF53098">
    <property type="entry name" value="Ribonuclease H-like"/>
    <property type="match status" value="1"/>
</dbReference>
<feature type="region of interest" description="Disordered" evidence="1">
    <location>
        <begin position="491"/>
        <end position="519"/>
    </location>
</feature>
<dbReference type="PANTHER" id="PTHR35004">
    <property type="entry name" value="TRANSPOSASE RV3428C-RELATED"/>
    <property type="match status" value="1"/>
</dbReference>
<proteinExistence type="predicted"/>
<dbReference type="NCBIfam" id="NF033546">
    <property type="entry name" value="transpos_IS21"/>
    <property type="match status" value="1"/>
</dbReference>
<dbReference type="InterPro" id="IPR001584">
    <property type="entry name" value="Integrase_cat-core"/>
</dbReference>
<dbReference type="GO" id="GO:0015074">
    <property type="term" value="P:DNA integration"/>
    <property type="evidence" value="ECO:0007669"/>
    <property type="project" value="InterPro"/>
</dbReference>
<dbReference type="AlphaFoldDB" id="E6UKL5"/>
<dbReference type="InterPro" id="IPR054353">
    <property type="entry name" value="IstA-like_C"/>
</dbReference>
<dbReference type="PANTHER" id="PTHR35004:SF8">
    <property type="entry name" value="TRANSPOSASE RV3428C-RELATED"/>
    <property type="match status" value="1"/>
</dbReference>